<comment type="caution">
    <text evidence="7">The sequence shown here is derived from an EMBL/GenBank/DDBJ whole genome shotgun (WGS) entry which is preliminary data.</text>
</comment>
<evidence type="ECO:0000256" key="4">
    <source>
        <dbReference type="ARBA" id="ARBA00022989"/>
    </source>
</evidence>
<evidence type="ECO:0000256" key="1">
    <source>
        <dbReference type="ARBA" id="ARBA00004141"/>
    </source>
</evidence>
<comment type="subcellular location">
    <subcellularLocation>
        <location evidence="1">Membrane</location>
        <topology evidence="1">Multi-pass membrane protein</topology>
    </subcellularLocation>
</comment>
<feature type="transmembrane region" description="Helical" evidence="6">
    <location>
        <begin position="112"/>
        <end position="133"/>
    </location>
</feature>
<keyword evidence="4 6" id="KW-1133">Transmembrane helix</keyword>
<proteinExistence type="inferred from homology"/>
<feature type="transmembrane region" description="Helical" evidence="6">
    <location>
        <begin position="274"/>
        <end position="293"/>
    </location>
</feature>
<evidence type="ECO:0000256" key="5">
    <source>
        <dbReference type="ARBA" id="ARBA00023136"/>
    </source>
</evidence>
<evidence type="ECO:0000313" key="7">
    <source>
        <dbReference type="EMBL" id="KAG6526718.1"/>
    </source>
</evidence>
<organism evidence="7 8">
    <name type="scientific">Zingiber officinale</name>
    <name type="common">Ginger</name>
    <name type="synonym">Amomum zingiber</name>
    <dbReference type="NCBI Taxonomy" id="94328"/>
    <lineage>
        <taxon>Eukaryota</taxon>
        <taxon>Viridiplantae</taxon>
        <taxon>Streptophyta</taxon>
        <taxon>Embryophyta</taxon>
        <taxon>Tracheophyta</taxon>
        <taxon>Spermatophyta</taxon>
        <taxon>Magnoliopsida</taxon>
        <taxon>Liliopsida</taxon>
        <taxon>Zingiberales</taxon>
        <taxon>Zingiberaceae</taxon>
        <taxon>Zingiber</taxon>
    </lineage>
</organism>
<feature type="transmembrane region" description="Helical" evidence="6">
    <location>
        <begin position="145"/>
        <end position="166"/>
    </location>
</feature>
<reference evidence="7 8" key="1">
    <citation type="submission" date="2020-08" db="EMBL/GenBank/DDBJ databases">
        <title>Plant Genome Project.</title>
        <authorList>
            <person name="Zhang R.-G."/>
        </authorList>
    </citation>
    <scope>NUCLEOTIDE SEQUENCE [LARGE SCALE GENOMIC DNA]</scope>
    <source>
        <tissue evidence="7">Rhizome</tissue>
    </source>
</reference>
<accession>A0A8J5HFX9</accession>
<feature type="transmembrane region" description="Helical" evidence="6">
    <location>
        <begin position="80"/>
        <end position="100"/>
    </location>
</feature>
<evidence type="ECO:0000313" key="8">
    <source>
        <dbReference type="Proteomes" id="UP000734854"/>
    </source>
</evidence>
<evidence type="ECO:0008006" key="9">
    <source>
        <dbReference type="Google" id="ProtNLM"/>
    </source>
</evidence>
<keyword evidence="5 6" id="KW-0472">Membrane</keyword>
<dbReference type="GO" id="GO:0004930">
    <property type="term" value="F:G protein-coupled receptor activity"/>
    <property type="evidence" value="ECO:0007669"/>
    <property type="project" value="TreeGrafter"/>
</dbReference>
<comment type="similarity">
    <text evidence="2">Belongs to the UPF0359 family.</text>
</comment>
<evidence type="ECO:0000256" key="6">
    <source>
        <dbReference type="SAM" id="Phobius"/>
    </source>
</evidence>
<feature type="transmembrane region" description="Helical" evidence="6">
    <location>
        <begin position="43"/>
        <end position="60"/>
    </location>
</feature>
<evidence type="ECO:0000256" key="2">
    <source>
        <dbReference type="ARBA" id="ARBA00010125"/>
    </source>
</evidence>
<dbReference type="InterPro" id="IPR018781">
    <property type="entry name" value="TPRA1/CAND2/CAND8"/>
</dbReference>
<keyword evidence="8" id="KW-1185">Reference proteome</keyword>
<evidence type="ECO:0000256" key="3">
    <source>
        <dbReference type="ARBA" id="ARBA00022692"/>
    </source>
</evidence>
<feature type="transmembrane region" description="Helical" evidence="6">
    <location>
        <begin position="186"/>
        <end position="205"/>
    </location>
</feature>
<feature type="transmembrane region" description="Helical" evidence="6">
    <location>
        <begin position="305"/>
        <end position="327"/>
    </location>
</feature>
<sequence>MRAPEQLLAEMSLTATPSDLPLVTVQIPAAYPSWFVGCHGPPYNLALIVPSALFVAYLAWLARKSFLKLTSGQSHLMVSYYALLWLVSLLNFFWCLVQVWQCTAAKESAWNMLSLFTETGLLFMEISLLAFLLQGSHAGGLDVLTRTFIVSGVIVAADTLLKTIYIYGFGVPLFADSNNKENRARWGLWIVHKLLLSAVYGFIFFMHHSKWRERLPGNPSFLLGFYHKHGVASSLSVINIVHIGSKTIILQLCLCYAVAEYNVPVRLPACCKWIWIWNMVLIMSYSKPCLLLYVMPHATCFSCRLFNLTTVCYHSLYLPLLYVVFLAEFFQEEDMHLENVYYSEMKDAGFFDDDWDYTSDK</sequence>
<name>A0A8J5HFX9_ZINOF</name>
<dbReference type="Pfam" id="PF10160">
    <property type="entry name" value="Tmemb_40"/>
    <property type="match status" value="2"/>
</dbReference>
<dbReference type="AlphaFoldDB" id="A0A8J5HFX9"/>
<protein>
    <recommendedName>
        <fullName evidence="9">Transmembrane protein adipocyte-associated 1</fullName>
    </recommendedName>
</protein>
<dbReference type="PANTHER" id="PTHR15876:SF8">
    <property type="entry name" value="TRANSMEMBRANE PROTEIN ADIPOCYTE-ASSOCIATED 1"/>
    <property type="match status" value="1"/>
</dbReference>
<dbReference type="Proteomes" id="UP000734854">
    <property type="component" value="Unassembled WGS sequence"/>
</dbReference>
<feature type="transmembrane region" description="Helical" evidence="6">
    <location>
        <begin position="237"/>
        <end position="259"/>
    </location>
</feature>
<dbReference type="PANTHER" id="PTHR15876">
    <property type="entry name" value="TRANSMEMBRANE PROTEIN ADIPOCYTE-ASSOCIATED 1"/>
    <property type="match status" value="1"/>
</dbReference>
<gene>
    <name evidence="7" type="ORF">ZIOFF_016719</name>
</gene>
<dbReference type="GO" id="GO:0005886">
    <property type="term" value="C:plasma membrane"/>
    <property type="evidence" value="ECO:0007669"/>
    <property type="project" value="TreeGrafter"/>
</dbReference>
<keyword evidence="3 6" id="KW-0812">Transmembrane</keyword>
<dbReference type="EMBL" id="JACMSC010000004">
    <property type="protein sequence ID" value="KAG6526718.1"/>
    <property type="molecule type" value="Genomic_DNA"/>
</dbReference>